<evidence type="ECO:0000256" key="1">
    <source>
        <dbReference type="SAM" id="Phobius"/>
    </source>
</evidence>
<keyword evidence="1" id="KW-0472">Membrane</keyword>
<dbReference type="Proteomes" id="UP000688137">
    <property type="component" value="Unassembled WGS sequence"/>
</dbReference>
<comment type="caution">
    <text evidence="2">The sequence shown here is derived from an EMBL/GenBank/DDBJ whole genome shotgun (WGS) entry which is preliminary data.</text>
</comment>
<sequence>MRNFILESLLNVVEMISINQLINEFNQSEFTLMINILFRRSQDENLLIKLLNSSLIYSNEGYSQIETEISCLIPKLIYIDNITVAQEQQATKEQYFYTLLYLRFNFCGLKFLVIYQMIVKYAQLNQYFNTQLPYNLYTYFEHFGLAYLNFISKIFNYLKFIDQIQNSQKLKKISTKVVNDYLTPYLLYNLKTNIIVQISILASIQQQNYFNIIQK</sequence>
<evidence type="ECO:0000313" key="2">
    <source>
        <dbReference type="EMBL" id="CAD8110347.1"/>
    </source>
</evidence>
<accession>A0A8S1Q541</accession>
<gene>
    <name evidence="2" type="ORF">PPRIM_AZ9-3.1.T1440001</name>
</gene>
<dbReference type="EMBL" id="CAJJDM010000148">
    <property type="protein sequence ID" value="CAD8110347.1"/>
    <property type="molecule type" value="Genomic_DNA"/>
</dbReference>
<feature type="transmembrane region" description="Helical" evidence="1">
    <location>
        <begin position="139"/>
        <end position="158"/>
    </location>
</feature>
<proteinExistence type="predicted"/>
<protein>
    <recommendedName>
        <fullName evidence="4">Transmembrane protein</fullName>
    </recommendedName>
</protein>
<evidence type="ECO:0000313" key="3">
    <source>
        <dbReference type="Proteomes" id="UP000688137"/>
    </source>
</evidence>
<dbReference type="AlphaFoldDB" id="A0A8S1Q541"/>
<keyword evidence="1" id="KW-0812">Transmembrane</keyword>
<organism evidence="2 3">
    <name type="scientific">Paramecium primaurelia</name>
    <dbReference type="NCBI Taxonomy" id="5886"/>
    <lineage>
        <taxon>Eukaryota</taxon>
        <taxon>Sar</taxon>
        <taxon>Alveolata</taxon>
        <taxon>Ciliophora</taxon>
        <taxon>Intramacronucleata</taxon>
        <taxon>Oligohymenophorea</taxon>
        <taxon>Peniculida</taxon>
        <taxon>Parameciidae</taxon>
        <taxon>Paramecium</taxon>
    </lineage>
</organism>
<keyword evidence="1" id="KW-1133">Transmembrane helix</keyword>
<name>A0A8S1Q541_PARPR</name>
<reference evidence="2" key="1">
    <citation type="submission" date="2021-01" db="EMBL/GenBank/DDBJ databases">
        <authorList>
            <consortium name="Genoscope - CEA"/>
            <person name="William W."/>
        </authorList>
    </citation>
    <scope>NUCLEOTIDE SEQUENCE</scope>
</reference>
<keyword evidence="3" id="KW-1185">Reference proteome</keyword>
<feature type="transmembrane region" description="Helical" evidence="1">
    <location>
        <begin position="100"/>
        <end position="119"/>
    </location>
</feature>
<evidence type="ECO:0008006" key="4">
    <source>
        <dbReference type="Google" id="ProtNLM"/>
    </source>
</evidence>